<keyword evidence="1" id="KW-0732">Signal</keyword>
<reference evidence="2 3" key="1">
    <citation type="submission" date="2024-04" db="EMBL/GenBank/DDBJ databases">
        <title>Phyllosticta paracitricarpa is synonymous to the EU quarantine fungus P. citricarpa based on phylogenomic analyses.</title>
        <authorList>
            <consortium name="Lawrence Berkeley National Laboratory"/>
            <person name="Van ingen-buijs V.A."/>
            <person name="Van westerhoven A.C."/>
            <person name="Haridas S."/>
            <person name="Skiadas P."/>
            <person name="Martin F."/>
            <person name="Groenewald J.Z."/>
            <person name="Crous P.W."/>
            <person name="Seidl M.F."/>
        </authorList>
    </citation>
    <scope>NUCLEOTIDE SEQUENCE [LARGE SCALE GENOMIC DNA]</scope>
    <source>
        <strain evidence="2 3">CPC 17464</strain>
    </source>
</reference>
<evidence type="ECO:0008006" key="4">
    <source>
        <dbReference type="Google" id="ProtNLM"/>
    </source>
</evidence>
<keyword evidence="3" id="KW-1185">Reference proteome</keyword>
<feature type="chain" id="PRO_5045043794" description="Secreted protein" evidence="1">
    <location>
        <begin position="32"/>
        <end position="133"/>
    </location>
</feature>
<protein>
    <recommendedName>
        <fullName evidence="4">Secreted protein</fullName>
    </recommendedName>
</protein>
<evidence type="ECO:0000256" key="1">
    <source>
        <dbReference type="SAM" id="SignalP"/>
    </source>
</evidence>
<feature type="signal peptide" evidence="1">
    <location>
        <begin position="1"/>
        <end position="31"/>
    </location>
</feature>
<evidence type="ECO:0000313" key="3">
    <source>
        <dbReference type="Proteomes" id="UP001360953"/>
    </source>
</evidence>
<dbReference type="EMBL" id="JBBPEH010000008">
    <property type="protein sequence ID" value="KAK7535207.1"/>
    <property type="molecule type" value="Genomic_DNA"/>
</dbReference>
<sequence length="133" mass="15037">MYGRMRVLCSHFWSLVSLSVTSLSFVPSGQSGRRGTRFPYHHLLHTTTTTNVRHQNHVLDPFSFSGQAAIGTVWHAHWRCSFLLDESNLVCLHKPTMLRSLRHGHTPGYAPASSIYIRHNLELSNPFLNGPTS</sequence>
<proteinExistence type="predicted"/>
<accession>A0ABR1LJ20</accession>
<comment type="caution">
    <text evidence="2">The sequence shown here is derived from an EMBL/GenBank/DDBJ whole genome shotgun (WGS) entry which is preliminary data.</text>
</comment>
<name>A0ABR1LJ20_9PEZI</name>
<dbReference type="RefSeq" id="XP_066653932.1">
    <property type="nucleotide sequence ID" value="XM_066796284.1"/>
</dbReference>
<organism evidence="2 3">
    <name type="scientific">Phyllosticta citribraziliensis</name>
    <dbReference type="NCBI Taxonomy" id="989973"/>
    <lineage>
        <taxon>Eukaryota</taxon>
        <taxon>Fungi</taxon>
        <taxon>Dikarya</taxon>
        <taxon>Ascomycota</taxon>
        <taxon>Pezizomycotina</taxon>
        <taxon>Dothideomycetes</taxon>
        <taxon>Dothideomycetes incertae sedis</taxon>
        <taxon>Botryosphaeriales</taxon>
        <taxon>Phyllostictaceae</taxon>
        <taxon>Phyllosticta</taxon>
    </lineage>
</organism>
<dbReference type="GeneID" id="92029190"/>
<evidence type="ECO:0000313" key="2">
    <source>
        <dbReference type="EMBL" id="KAK7535207.1"/>
    </source>
</evidence>
<gene>
    <name evidence="2" type="ORF">J3D65DRAFT_444831</name>
</gene>
<dbReference type="Proteomes" id="UP001360953">
    <property type="component" value="Unassembled WGS sequence"/>
</dbReference>